<dbReference type="SUPFAM" id="SSF50022">
    <property type="entry name" value="ISP domain"/>
    <property type="match status" value="1"/>
</dbReference>
<reference evidence="8" key="1">
    <citation type="journal article" date="2020" name="bioRxiv">
        <title>Comparative genomics of Chlamydomonas.</title>
        <authorList>
            <person name="Craig R.J."/>
            <person name="Hasan A.R."/>
            <person name="Ness R.W."/>
            <person name="Keightley P.D."/>
        </authorList>
    </citation>
    <scope>NUCLEOTIDE SEQUENCE</scope>
    <source>
        <strain evidence="8">CCAP 11/70</strain>
    </source>
</reference>
<gene>
    <name evidence="8" type="ORF">HYH03_013217</name>
</gene>
<dbReference type="Pfam" id="PF19112">
    <property type="entry name" value="VanA_C"/>
    <property type="match status" value="1"/>
</dbReference>
<organism evidence="8 9">
    <name type="scientific">Edaphochlamys debaryana</name>
    <dbReference type="NCBI Taxonomy" id="47281"/>
    <lineage>
        <taxon>Eukaryota</taxon>
        <taxon>Viridiplantae</taxon>
        <taxon>Chlorophyta</taxon>
        <taxon>core chlorophytes</taxon>
        <taxon>Chlorophyceae</taxon>
        <taxon>CS clade</taxon>
        <taxon>Chlamydomonadales</taxon>
        <taxon>Chlamydomonadales incertae sedis</taxon>
        <taxon>Edaphochlamys</taxon>
    </lineage>
</organism>
<dbReference type="PROSITE" id="PS51296">
    <property type="entry name" value="RIESKE"/>
    <property type="match status" value="1"/>
</dbReference>
<comment type="caution">
    <text evidence="8">The sequence shown here is derived from an EMBL/GenBank/DDBJ whole genome shotgun (WGS) entry which is preliminary data.</text>
</comment>
<keyword evidence="4" id="KW-0408">Iron</keyword>
<feature type="region of interest" description="Disordered" evidence="6">
    <location>
        <begin position="121"/>
        <end position="189"/>
    </location>
</feature>
<dbReference type="Pfam" id="PF00355">
    <property type="entry name" value="Rieske"/>
    <property type="match status" value="1"/>
</dbReference>
<dbReference type="Gene3D" id="2.102.10.10">
    <property type="entry name" value="Rieske [2Fe-2S] iron-sulphur domain"/>
    <property type="match status" value="1"/>
</dbReference>
<feature type="compositionally biased region" description="Basic and acidic residues" evidence="6">
    <location>
        <begin position="179"/>
        <end position="188"/>
    </location>
</feature>
<dbReference type="CDD" id="cd03469">
    <property type="entry name" value="Rieske_RO_Alpha_N"/>
    <property type="match status" value="1"/>
</dbReference>
<dbReference type="AlphaFoldDB" id="A0A835XYZ7"/>
<feature type="compositionally biased region" description="Low complexity" evidence="6">
    <location>
        <begin position="158"/>
        <end position="169"/>
    </location>
</feature>
<feature type="domain" description="Rieske" evidence="7">
    <location>
        <begin position="252"/>
        <end position="360"/>
    </location>
</feature>
<dbReference type="GO" id="GO:0046872">
    <property type="term" value="F:metal ion binding"/>
    <property type="evidence" value="ECO:0007669"/>
    <property type="project" value="UniProtKB-KW"/>
</dbReference>
<evidence type="ECO:0000256" key="5">
    <source>
        <dbReference type="ARBA" id="ARBA00023014"/>
    </source>
</evidence>
<dbReference type="PANTHER" id="PTHR21266:SF60">
    <property type="entry name" value="3-KETOSTEROID-9-ALPHA-MONOOXYGENASE, OXYGENASE COMPONENT"/>
    <property type="match status" value="1"/>
</dbReference>
<keyword evidence="1" id="KW-0001">2Fe-2S</keyword>
<accession>A0A835XYZ7</accession>
<sequence>MELLHVAIKVTDISTDGGFHLPSAAQIYEQLSPLFVWDHAVAITFWIVFYAIEAVAILAILREYPDDKQASKVIKSTPTLPKRLLPWKLGNLRTQLHALLTGKALQGARQGAAPMAYRGGAGATLERPRTAPSSSGSSSAGTAVLERPRPTAEPPKPSASGSASAPTAEPKAKPAPKPAPKEGCRDDAGCLGQVRGGSLNASLRKAAGLRPGQLDPGSPLVGGKTGVSPKESLSSKREKELADRKAYLQNFWYAAAISDKITSKPTKVDILSRTVTIWRGEDGQVHCLDNVCPHRGAPLSNGWTKSKGGKSCVVCPYHGWAFNGEGSLEEVPSQNADVAFPKRPLVNSYPVEERGGFVWLFFGAKGLPAAERPPIPVVPELEDPNWRAVYGEMEFDCPHWSVFENALDMAHIHYLHDGSFGNQDKPVINDMKVTRDTWGVQANFHIHNKPVSPLWNWTAVPAVPVEARAMLPSTSYVKITLAGGVQMITFVNTVPIDEHRAINRFCLIRNFALNPIFDGYTRKSMIKILGEDKAMIELLKPEQLLNEVSLEADKPQIAFRKLRQEWIDMGYGVQPDTTAKHSGSLKVDL</sequence>
<evidence type="ECO:0000256" key="3">
    <source>
        <dbReference type="ARBA" id="ARBA00023002"/>
    </source>
</evidence>
<dbReference type="GO" id="GO:0016491">
    <property type="term" value="F:oxidoreductase activity"/>
    <property type="evidence" value="ECO:0007669"/>
    <property type="project" value="UniProtKB-KW"/>
</dbReference>
<keyword evidence="3" id="KW-0560">Oxidoreductase</keyword>
<dbReference type="OrthoDB" id="426882at2759"/>
<dbReference type="GO" id="GO:0005737">
    <property type="term" value="C:cytoplasm"/>
    <property type="evidence" value="ECO:0007669"/>
    <property type="project" value="TreeGrafter"/>
</dbReference>
<dbReference type="PANTHER" id="PTHR21266">
    <property type="entry name" value="IRON-SULFUR DOMAIN CONTAINING PROTEIN"/>
    <property type="match status" value="1"/>
</dbReference>
<evidence type="ECO:0000256" key="6">
    <source>
        <dbReference type="SAM" id="MobiDB-lite"/>
    </source>
</evidence>
<protein>
    <recommendedName>
        <fullName evidence="7">Rieske domain-containing protein</fullName>
    </recommendedName>
</protein>
<dbReference type="GO" id="GO:0051537">
    <property type="term" value="F:2 iron, 2 sulfur cluster binding"/>
    <property type="evidence" value="ECO:0007669"/>
    <property type="project" value="UniProtKB-KW"/>
</dbReference>
<evidence type="ECO:0000256" key="4">
    <source>
        <dbReference type="ARBA" id="ARBA00023004"/>
    </source>
</evidence>
<dbReference type="InterPro" id="IPR017941">
    <property type="entry name" value="Rieske_2Fe-2S"/>
</dbReference>
<dbReference type="InterPro" id="IPR050584">
    <property type="entry name" value="Cholesterol_7-desaturase"/>
</dbReference>
<dbReference type="InterPro" id="IPR036922">
    <property type="entry name" value="Rieske_2Fe-2S_sf"/>
</dbReference>
<evidence type="ECO:0000256" key="1">
    <source>
        <dbReference type="ARBA" id="ARBA00022714"/>
    </source>
</evidence>
<dbReference type="Proteomes" id="UP000612055">
    <property type="component" value="Unassembled WGS sequence"/>
</dbReference>
<feature type="region of interest" description="Disordered" evidence="6">
    <location>
        <begin position="208"/>
        <end position="238"/>
    </location>
</feature>
<evidence type="ECO:0000313" key="8">
    <source>
        <dbReference type="EMBL" id="KAG2488224.1"/>
    </source>
</evidence>
<keyword evidence="2" id="KW-0479">Metal-binding</keyword>
<keyword evidence="5" id="KW-0411">Iron-sulfur</keyword>
<evidence type="ECO:0000259" key="7">
    <source>
        <dbReference type="PROSITE" id="PS51296"/>
    </source>
</evidence>
<evidence type="ECO:0000256" key="2">
    <source>
        <dbReference type="ARBA" id="ARBA00022723"/>
    </source>
</evidence>
<name>A0A835XYZ7_9CHLO</name>
<dbReference type="InterPro" id="IPR044043">
    <property type="entry name" value="VanA_C_cat"/>
</dbReference>
<dbReference type="SUPFAM" id="SSF55961">
    <property type="entry name" value="Bet v1-like"/>
    <property type="match status" value="1"/>
</dbReference>
<dbReference type="EMBL" id="JAEHOE010000086">
    <property type="protein sequence ID" value="KAG2488224.1"/>
    <property type="molecule type" value="Genomic_DNA"/>
</dbReference>
<proteinExistence type="predicted"/>
<feature type="compositionally biased region" description="Low complexity" evidence="6">
    <location>
        <begin position="130"/>
        <end position="142"/>
    </location>
</feature>
<evidence type="ECO:0000313" key="9">
    <source>
        <dbReference type="Proteomes" id="UP000612055"/>
    </source>
</evidence>
<keyword evidence="9" id="KW-1185">Reference proteome</keyword>
<dbReference type="Gene3D" id="3.90.380.10">
    <property type="entry name" value="Naphthalene 1,2-dioxygenase Alpha Subunit, Chain A, domain 1"/>
    <property type="match status" value="1"/>
</dbReference>